<dbReference type="Pfam" id="PF01549">
    <property type="entry name" value="ShK"/>
    <property type="match status" value="3"/>
</dbReference>
<feature type="binding site" evidence="12">
    <location>
        <position position="208"/>
    </location>
    <ligand>
        <name>Zn(2+)</name>
        <dbReference type="ChEBI" id="CHEBI:29105"/>
        <note>catalytic</note>
    </ligand>
</feature>
<dbReference type="InterPro" id="IPR024079">
    <property type="entry name" value="MetalloPept_cat_dom_sf"/>
</dbReference>
<dbReference type="FunFam" id="3.40.390.10:FF:000015">
    <property type="entry name" value="Meprin A subunit"/>
    <property type="match status" value="1"/>
</dbReference>
<feature type="region of interest" description="Disordered" evidence="14">
    <location>
        <begin position="527"/>
        <end position="556"/>
    </location>
</feature>
<keyword evidence="18" id="KW-1185">Reference proteome</keyword>
<dbReference type="Gene3D" id="3.40.390.10">
    <property type="entry name" value="Collagenase (Catalytic Domain)"/>
    <property type="match status" value="1"/>
</dbReference>
<keyword evidence="6 12" id="KW-0862">Zinc</keyword>
<evidence type="ECO:0000256" key="12">
    <source>
        <dbReference type="PROSITE-ProRule" id="PRU01211"/>
    </source>
</evidence>
<dbReference type="PRINTS" id="PR00480">
    <property type="entry name" value="ASTACIN"/>
</dbReference>
<dbReference type="EC" id="3.4.24.-" evidence="13"/>
<dbReference type="SMART" id="SM00235">
    <property type="entry name" value="ZnMc"/>
    <property type="match status" value="1"/>
</dbReference>
<feature type="disulfide bond" evidence="11">
    <location>
        <begin position="353"/>
        <end position="387"/>
    </location>
</feature>
<evidence type="ECO:0000256" key="2">
    <source>
        <dbReference type="ARBA" id="ARBA00022670"/>
    </source>
</evidence>
<evidence type="ECO:0000256" key="1">
    <source>
        <dbReference type="ARBA" id="ARBA00002657"/>
    </source>
</evidence>
<evidence type="ECO:0000313" key="19">
    <source>
        <dbReference type="WBParaSite" id="Csp11.Scaffold629.g15630.t1"/>
    </source>
</evidence>
<accession>A0A1I7U7H0</accession>
<dbReference type="WBParaSite" id="Csp11.Scaffold629.g15630.t1">
    <property type="protein sequence ID" value="Csp11.Scaffold629.g15630.t1"/>
    <property type="gene ID" value="Csp11.Scaffold629.g15630"/>
</dbReference>
<dbReference type="Proteomes" id="UP000095282">
    <property type="component" value="Unplaced"/>
</dbReference>
<dbReference type="AlphaFoldDB" id="A0A1I7U7H0"/>
<feature type="chain" id="PRO_5013334776" description="Metalloendopeptidase" evidence="15">
    <location>
        <begin position="16"/>
        <end position="594"/>
    </location>
</feature>
<dbReference type="InterPro" id="IPR034035">
    <property type="entry name" value="Astacin-like_dom"/>
</dbReference>
<name>A0A1I7U7H0_9PELO</name>
<keyword evidence="7 12" id="KW-0482">Metalloprotease</keyword>
<keyword evidence="10" id="KW-0325">Glycoprotein</keyword>
<comment type="caution">
    <text evidence="11">Lacks conserved residue(s) required for the propagation of feature annotation.</text>
</comment>
<dbReference type="SUPFAM" id="SSF55486">
    <property type="entry name" value="Metalloproteases ('zincins'), catalytic domain"/>
    <property type="match status" value="1"/>
</dbReference>
<feature type="domain" description="ShKT" evidence="16">
    <location>
        <begin position="353"/>
        <end position="387"/>
    </location>
</feature>
<dbReference type="CDD" id="cd04280">
    <property type="entry name" value="ZnMc_astacin_like"/>
    <property type="match status" value="1"/>
</dbReference>
<evidence type="ECO:0000256" key="5">
    <source>
        <dbReference type="ARBA" id="ARBA00022801"/>
    </source>
</evidence>
<protein>
    <recommendedName>
        <fullName evidence="13">Metalloendopeptidase</fullName>
        <ecNumber evidence="13">3.4.24.-</ecNumber>
    </recommendedName>
</protein>
<dbReference type="PANTHER" id="PTHR10127:SF897">
    <property type="entry name" value="ZINC METALLOPROTEINASE NAS-15"/>
    <property type="match status" value="1"/>
</dbReference>
<evidence type="ECO:0000256" key="4">
    <source>
        <dbReference type="ARBA" id="ARBA00022729"/>
    </source>
</evidence>
<evidence type="ECO:0000256" key="10">
    <source>
        <dbReference type="ARBA" id="ARBA00023180"/>
    </source>
</evidence>
<dbReference type="PROSITE" id="PS51864">
    <property type="entry name" value="ASTACIN"/>
    <property type="match status" value="1"/>
</dbReference>
<dbReference type="SMART" id="SM00254">
    <property type="entry name" value="ShKT"/>
    <property type="match status" value="3"/>
</dbReference>
<feature type="domain" description="Peptidase M12A" evidence="17">
    <location>
        <begin position="113"/>
        <end position="306"/>
    </location>
</feature>
<keyword evidence="8" id="KW-0865">Zymogen</keyword>
<feature type="active site" evidence="12">
    <location>
        <position position="205"/>
    </location>
</feature>
<feature type="signal peptide" evidence="15">
    <location>
        <begin position="1"/>
        <end position="15"/>
    </location>
</feature>
<comment type="cofactor">
    <cofactor evidence="12 13">
        <name>Zn(2+)</name>
        <dbReference type="ChEBI" id="CHEBI:29105"/>
    </cofactor>
    <text evidence="12 13">Binds 1 zinc ion per subunit.</text>
</comment>
<evidence type="ECO:0000256" key="15">
    <source>
        <dbReference type="SAM" id="SignalP"/>
    </source>
</evidence>
<keyword evidence="9 11" id="KW-1015">Disulfide bond</keyword>
<dbReference type="STRING" id="1561998.A0A1I7U7H0"/>
<dbReference type="PROSITE" id="PS51670">
    <property type="entry name" value="SHKT"/>
    <property type="match status" value="3"/>
</dbReference>
<reference evidence="19" key="1">
    <citation type="submission" date="2016-11" db="UniProtKB">
        <authorList>
            <consortium name="WormBaseParasite"/>
        </authorList>
    </citation>
    <scope>IDENTIFICATION</scope>
</reference>
<feature type="binding site" evidence="12">
    <location>
        <position position="214"/>
    </location>
    <ligand>
        <name>Zn(2+)</name>
        <dbReference type="ChEBI" id="CHEBI:29105"/>
        <note>catalytic</note>
    </ligand>
</feature>
<organism evidence="18 19">
    <name type="scientific">Caenorhabditis tropicalis</name>
    <dbReference type="NCBI Taxonomy" id="1561998"/>
    <lineage>
        <taxon>Eukaryota</taxon>
        <taxon>Metazoa</taxon>
        <taxon>Ecdysozoa</taxon>
        <taxon>Nematoda</taxon>
        <taxon>Chromadorea</taxon>
        <taxon>Rhabditida</taxon>
        <taxon>Rhabditina</taxon>
        <taxon>Rhabditomorpha</taxon>
        <taxon>Rhabditoidea</taxon>
        <taxon>Rhabditidae</taxon>
        <taxon>Peloderinae</taxon>
        <taxon>Caenorhabditis</taxon>
    </lineage>
</organism>
<evidence type="ECO:0000256" key="13">
    <source>
        <dbReference type="RuleBase" id="RU361183"/>
    </source>
</evidence>
<evidence type="ECO:0000259" key="16">
    <source>
        <dbReference type="PROSITE" id="PS51670"/>
    </source>
</evidence>
<dbReference type="InterPro" id="IPR001506">
    <property type="entry name" value="Peptidase_M12A"/>
</dbReference>
<dbReference type="FunFam" id="1.10.10.1940:FF:000010">
    <property type="entry name" value="Metalloendopeptidase"/>
    <property type="match status" value="1"/>
</dbReference>
<evidence type="ECO:0000259" key="17">
    <source>
        <dbReference type="PROSITE" id="PS51864"/>
    </source>
</evidence>
<proteinExistence type="predicted"/>
<keyword evidence="3 12" id="KW-0479">Metal-binding</keyword>
<evidence type="ECO:0000256" key="14">
    <source>
        <dbReference type="SAM" id="MobiDB-lite"/>
    </source>
</evidence>
<dbReference type="FunFam" id="1.10.10.1940:FF:000005">
    <property type="entry name" value="Metalloendopeptidase"/>
    <property type="match status" value="1"/>
</dbReference>
<dbReference type="GO" id="GO:0006508">
    <property type="term" value="P:proteolysis"/>
    <property type="evidence" value="ECO:0007669"/>
    <property type="project" value="UniProtKB-KW"/>
</dbReference>
<evidence type="ECO:0000256" key="6">
    <source>
        <dbReference type="ARBA" id="ARBA00022833"/>
    </source>
</evidence>
<dbReference type="Pfam" id="PF01400">
    <property type="entry name" value="Astacin"/>
    <property type="match status" value="1"/>
</dbReference>
<feature type="domain" description="ShKT" evidence="16">
    <location>
        <begin position="451"/>
        <end position="485"/>
    </location>
</feature>
<evidence type="ECO:0000256" key="3">
    <source>
        <dbReference type="ARBA" id="ARBA00022723"/>
    </source>
</evidence>
<sequence>MREYTLIFLVVPILAVIKGPYDIPPELPPLNDENFFDRSHSEYETVLTPEDFELGVRITAAMAHDNGDIWDSDAMYSKDRFEGDIANDNLNASTVELFANGGHSKSEDGKWYNAIKNRLQLWPDGRIPYTISSQYSSYSRSLIAASMQEYASHTCIRWVPKEAADVNYVHIYPDRGCYSMVGKMGGKQSLSLGSGCIQKGIILHELMHAVGFFHEQSRTDRDDHITIMWNNIQSGMQGQFEKYGHGTIQSLGTGYDYGSIMHYGTKAFSRNGQPTMIPKKAGATIGQRNGFSKVDKFKINTLYGCPVEGEKPTTSAPTSGPIVITVKPVVVSTSRPPVVQTVSPAVPLKPNECRNLRGDCDDLAKQGWCIRNPGWMRANCPIPCGMCIPTKGTPQPVITTTTQATTTTRSNDLLNNTFLVIFEFAAQKPVTQPIQPLPPVPPLPPTTPEDCEDLRVDCLVLVSQRYCKISQNFMKSYCAKSCGFCYKPPPTEIPDNGPTVVTTRPLVTLPPFYDQLQAFRAVIRSRSPAPPVPSTTTKAPTTATAPPTPFTTTPPTSECSDRKHFCSHWKSAGFCEGIFMNYMKKNCPASCGLC</sequence>
<dbReference type="InterPro" id="IPR006026">
    <property type="entry name" value="Peptidase_Metallo"/>
</dbReference>
<evidence type="ECO:0000256" key="11">
    <source>
        <dbReference type="PROSITE-ProRule" id="PRU01005"/>
    </source>
</evidence>
<comment type="function">
    <text evidence="1">Metalloprotease.</text>
</comment>
<dbReference type="PANTHER" id="PTHR10127">
    <property type="entry name" value="DISCOIDIN, CUB, EGF, LAMININ , AND ZINC METALLOPROTEASE DOMAIN CONTAINING"/>
    <property type="match status" value="1"/>
</dbReference>
<dbReference type="GO" id="GO:0004222">
    <property type="term" value="F:metalloendopeptidase activity"/>
    <property type="evidence" value="ECO:0007669"/>
    <property type="project" value="UniProtKB-UniRule"/>
</dbReference>
<keyword evidence="4 15" id="KW-0732">Signal</keyword>
<dbReference type="InterPro" id="IPR003582">
    <property type="entry name" value="ShKT_dom"/>
</dbReference>
<evidence type="ECO:0000313" key="18">
    <source>
        <dbReference type="Proteomes" id="UP000095282"/>
    </source>
</evidence>
<feature type="compositionally biased region" description="Low complexity" evidence="14">
    <location>
        <begin position="534"/>
        <end position="556"/>
    </location>
</feature>
<feature type="disulfide bond" evidence="11">
    <location>
        <begin position="451"/>
        <end position="485"/>
    </location>
</feature>
<evidence type="ECO:0000256" key="7">
    <source>
        <dbReference type="ARBA" id="ARBA00023049"/>
    </source>
</evidence>
<dbReference type="Gene3D" id="1.10.10.1940">
    <property type="match status" value="2"/>
</dbReference>
<evidence type="ECO:0000256" key="9">
    <source>
        <dbReference type="ARBA" id="ARBA00023157"/>
    </source>
</evidence>
<keyword evidence="2 12" id="KW-0645">Protease</keyword>
<feature type="domain" description="ShKT" evidence="16">
    <location>
        <begin position="559"/>
        <end position="594"/>
    </location>
</feature>
<evidence type="ECO:0000256" key="8">
    <source>
        <dbReference type="ARBA" id="ARBA00023145"/>
    </source>
</evidence>
<dbReference type="GO" id="GO:0008270">
    <property type="term" value="F:zinc ion binding"/>
    <property type="evidence" value="ECO:0007669"/>
    <property type="project" value="UniProtKB-UniRule"/>
</dbReference>
<feature type="binding site" evidence="12">
    <location>
        <position position="204"/>
    </location>
    <ligand>
        <name>Zn(2+)</name>
        <dbReference type="ChEBI" id="CHEBI:29105"/>
        <note>catalytic</note>
    </ligand>
</feature>
<keyword evidence="5 12" id="KW-0378">Hydrolase</keyword>